<name>A0A8H5FYI6_9AGAR</name>
<sequence>MHVLRDHYIVPPTDTISDSVNHTFNARPTTSGLVAADASDCINIATSGTPVRMDVSESRLPLEIMEGIINIVDDNRALKACALSCSYFRQICQSRLFRNCRIDCDNNDKTFKEGGMVHTITHTDSHSTVMALIRWLRVENHYGTLGVRGEGKAKDHMLGMFLKKLAALEKLEFRGAGLEWRHRELVDGLITVLQLPSLGELKLASLERFPMTIILWGRSLKKVEFERVVFIQSATSGESEEPLVLPSLEELKMDNRGMGLSILRLHLLSSVLGQAAFAKLKKLQLEYRDSEGDRPDDINKLLSVCQSSLEDLVLFLTHDGVSQNLPQSTVTYNRV</sequence>
<comment type="caution">
    <text evidence="1">The sequence shown here is derived from an EMBL/GenBank/DDBJ whole genome shotgun (WGS) entry which is preliminary data.</text>
</comment>
<reference evidence="1 2" key="1">
    <citation type="journal article" date="2020" name="ISME J.">
        <title>Uncovering the hidden diversity of litter-decomposition mechanisms in mushroom-forming fungi.</title>
        <authorList>
            <person name="Floudas D."/>
            <person name="Bentzer J."/>
            <person name="Ahren D."/>
            <person name="Johansson T."/>
            <person name="Persson P."/>
            <person name="Tunlid A."/>
        </authorList>
    </citation>
    <scope>NUCLEOTIDE SEQUENCE [LARGE SCALE GENOMIC DNA]</scope>
    <source>
        <strain evidence="1 2">CBS 146.42</strain>
    </source>
</reference>
<keyword evidence="2" id="KW-1185">Reference proteome</keyword>
<dbReference type="OrthoDB" id="2745898at2759"/>
<evidence type="ECO:0000313" key="2">
    <source>
        <dbReference type="Proteomes" id="UP000559027"/>
    </source>
</evidence>
<evidence type="ECO:0008006" key="3">
    <source>
        <dbReference type="Google" id="ProtNLM"/>
    </source>
</evidence>
<protein>
    <recommendedName>
        <fullName evidence="3">F-box domain-containing protein</fullName>
    </recommendedName>
</protein>
<gene>
    <name evidence="1" type="ORF">D9756_007954</name>
</gene>
<dbReference type="AlphaFoldDB" id="A0A8H5FYI6"/>
<dbReference type="EMBL" id="JAACJO010000010">
    <property type="protein sequence ID" value="KAF5353488.1"/>
    <property type="molecule type" value="Genomic_DNA"/>
</dbReference>
<organism evidence="1 2">
    <name type="scientific">Leucocoprinus leucothites</name>
    <dbReference type="NCBI Taxonomy" id="201217"/>
    <lineage>
        <taxon>Eukaryota</taxon>
        <taxon>Fungi</taxon>
        <taxon>Dikarya</taxon>
        <taxon>Basidiomycota</taxon>
        <taxon>Agaricomycotina</taxon>
        <taxon>Agaricomycetes</taxon>
        <taxon>Agaricomycetidae</taxon>
        <taxon>Agaricales</taxon>
        <taxon>Agaricineae</taxon>
        <taxon>Agaricaceae</taxon>
        <taxon>Leucocoprinus</taxon>
    </lineage>
</organism>
<dbReference type="Proteomes" id="UP000559027">
    <property type="component" value="Unassembled WGS sequence"/>
</dbReference>
<evidence type="ECO:0000313" key="1">
    <source>
        <dbReference type="EMBL" id="KAF5353488.1"/>
    </source>
</evidence>
<accession>A0A8H5FYI6</accession>
<proteinExistence type="predicted"/>